<organism evidence="1">
    <name type="scientific">Echinostoma caproni</name>
    <dbReference type="NCBI Taxonomy" id="27848"/>
    <lineage>
        <taxon>Eukaryota</taxon>
        <taxon>Metazoa</taxon>
        <taxon>Spiralia</taxon>
        <taxon>Lophotrochozoa</taxon>
        <taxon>Platyhelminthes</taxon>
        <taxon>Trematoda</taxon>
        <taxon>Digenea</taxon>
        <taxon>Plagiorchiida</taxon>
        <taxon>Echinostomata</taxon>
        <taxon>Echinostomatoidea</taxon>
        <taxon>Echinostomatidae</taxon>
        <taxon>Echinostoma</taxon>
    </lineage>
</organism>
<reference evidence="1" key="1">
    <citation type="submission" date="2016-06" db="UniProtKB">
        <authorList>
            <consortium name="WormBaseParasite"/>
        </authorList>
    </citation>
    <scope>IDENTIFICATION</scope>
</reference>
<sequence length="97" mass="11521">LEKHCEELKQQVYHQAELLERLESQIPAHNPPISEHTPDRWQQERAGLMEHQSELEAALCRQAEQLNVLKVSSSKNSEYYKTLVDHFYSPHEDCYRF</sequence>
<evidence type="ECO:0000313" key="1">
    <source>
        <dbReference type="WBParaSite" id="ECPE_0001516701-mRNA-1"/>
    </source>
</evidence>
<dbReference type="WBParaSite" id="ECPE_0001516701-mRNA-1">
    <property type="protein sequence ID" value="ECPE_0001516701-mRNA-1"/>
    <property type="gene ID" value="ECPE_0001516701"/>
</dbReference>
<accession>A0A183B7E2</accession>
<name>A0A183B7E2_9TREM</name>
<dbReference type="AlphaFoldDB" id="A0A183B7E2"/>
<protein>
    <submittedName>
        <fullName evidence="1">GOLGA2L5 domain-containing protein</fullName>
    </submittedName>
</protein>
<proteinExistence type="predicted"/>